<evidence type="ECO:0000313" key="4">
    <source>
        <dbReference type="EMBL" id="GAA3749204.1"/>
    </source>
</evidence>
<dbReference type="Pfam" id="PF03704">
    <property type="entry name" value="BTAD"/>
    <property type="match status" value="1"/>
</dbReference>
<protein>
    <recommendedName>
        <fullName evidence="3">Bacterial transcriptional activator domain-containing protein</fullName>
    </recommendedName>
</protein>
<organism evidence="4 5">
    <name type="scientific">Salinactinospora qingdaonensis</name>
    <dbReference type="NCBI Taxonomy" id="702744"/>
    <lineage>
        <taxon>Bacteria</taxon>
        <taxon>Bacillati</taxon>
        <taxon>Actinomycetota</taxon>
        <taxon>Actinomycetes</taxon>
        <taxon>Streptosporangiales</taxon>
        <taxon>Nocardiopsidaceae</taxon>
        <taxon>Salinactinospora</taxon>
    </lineage>
</organism>
<feature type="domain" description="Bacterial transcriptional activator" evidence="3">
    <location>
        <begin position="17"/>
        <end position="162"/>
    </location>
</feature>
<name>A0ABP7FV47_9ACTN</name>
<dbReference type="Gene3D" id="1.25.40.10">
    <property type="entry name" value="Tetratricopeptide repeat domain"/>
    <property type="match status" value="1"/>
</dbReference>
<dbReference type="InterPro" id="IPR051677">
    <property type="entry name" value="AfsR-DnrI-RedD_regulator"/>
</dbReference>
<dbReference type="InterPro" id="IPR005158">
    <property type="entry name" value="BTAD"/>
</dbReference>
<evidence type="ECO:0000313" key="5">
    <source>
        <dbReference type="Proteomes" id="UP001500908"/>
    </source>
</evidence>
<dbReference type="PANTHER" id="PTHR35807:SF1">
    <property type="entry name" value="TRANSCRIPTIONAL REGULATOR REDD"/>
    <property type="match status" value="1"/>
</dbReference>
<accession>A0ABP7FV47</accession>
<gene>
    <name evidence="4" type="ORF">GCM10022402_30530</name>
</gene>
<keyword evidence="5" id="KW-1185">Reference proteome</keyword>
<dbReference type="SUPFAM" id="SSF48452">
    <property type="entry name" value="TPR-like"/>
    <property type="match status" value="1"/>
</dbReference>
<sequence>MVTRHGGYLLEIPDDWIDLRRFETLLPQGRQARREGDDERASRLLRSALSLWRGPVLLDIDAGHLLQSHITRISDARLEAVEQLMETELRLGRHLDIVGELSEIVAANPYHENLHALLMVALYRSSRCWQALQIFDRLRTTLAQELGIDPSPKLQRLHSALLNGDPTLEDPAPRQGLLLDSFAA</sequence>
<keyword evidence="1" id="KW-0805">Transcription regulation</keyword>
<dbReference type="Proteomes" id="UP001500908">
    <property type="component" value="Unassembled WGS sequence"/>
</dbReference>
<dbReference type="PANTHER" id="PTHR35807">
    <property type="entry name" value="TRANSCRIPTIONAL REGULATOR REDD-RELATED"/>
    <property type="match status" value="1"/>
</dbReference>
<evidence type="ECO:0000256" key="1">
    <source>
        <dbReference type="ARBA" id="ARBA00023015"/>
    </source>
</evidence>
<dbReference type="SMART" id="SM01043">
    <property type="entry name" value="BTAD"/>
    <property type="match status" value="1"/>
</dbReference>
<keyword evidence="2" id="KW-0804">Transcription</keyword>
<dbReference type="EMBL" id="BAABDD010000013">
    <property type="protein sequence ID" value="GAA3749204.1"/>
    <property type="molecule type" value="Genomic_DNA"/>
</dbReference>
<proteinExistence type="predicted"/>
<comment type="caution">
    <text evidence="4">The sequence shown here is derived from an EMBL/GenBank/DDBJ whole genome shotgun (WGS) entry which is preliminary data.</text>
</comment>
<evidence type="ECO:0000256" key="2">
    <source>
        <dbReference type="ARBA" id="ARBA00023163"/>
    </source>
</evidence>
<reference evidence="5" key="1">
    <citation type="journal article" date="2019" name="Int. J. Syst. Evol. Microbiol.">
        <title>The Global Catalogue of Microorganisms (GCM) 10K type strain sequencing project: providing services to taxonomists for standard genome sequencing and annotation.</title>
        <authorList>
            <consortium name="The Broad Institute Genomics Platform"/>
            <consortium name="The Broad Institute Genome Sequencing Center for Infectious Disease"/>
            <person name="Wu L."/>
            <person name="Ma J."/>
        </authorList>
    </citation>
    <scope>NUCLEOTIDE SEQUENCE [LARGE SCALE GENOMIC DNA]</scope>
    <source>
        <strain evidence="5">JCM 17137</strain>
    </source>
</reference>
<dbReference type="CDD" id="cd15831">
    <property type="entry name" value="BTAD"/>
    <property type="match status" value="1"/>
</dbReference>
<evidence type="ECO:0000259" key="3">
    <source>
        <dbReference type="SMART" id="SM01043"/>
    </source>
</evidence>
<dbReference type="InterPro" id="IPR011990">
    <property type="entry name" value="TPR-like_helical_dom_sf"/>
</dbReference>